<reference evidence="6 7" key="1">
    <citation type="submission" date="2018-12" db="EMBL/GenBank/DDBJ databases">
        <authorList>
            <person name="Criscuolo A."/>
        </authorList>
    </citation>
    <scope>NUCLEOTIDE SEQUENCE [LARGE SCALE GENOMIC DNA]</scope>
    <source>
        <strain evidence="6">ACIP1116281</strain>
    </source>
</reference>
<dbReference type="Gene3D" id="3.30.390.30">
    <property type="match status" value="1"/>
</dbReference>
<gene>
    <name evidence="6" type="primary">merA</name>
    <name evidence="6" type="ORF">DEVEQU_00734</name>
</gene>
<dbReference type="SUPFAM" id="SSF55424">
    <property type="entry name" value="FAD/NAD-linked reductases, dimerisation (C-terminal) domain"/>
    <property type="match status" value="1"/>
</dbReference>
<evidence type="ECO:0000256" key="3">
    <source>
        <dbReference type="ARBA" id="ARBA00022827"/>
    </source>
</evidence>
<dbReference type="InterPro" id="IPR004099">
    <property type="entry name" value="Pyr_nucl-diS_OxRdtase_dimer"/>
</dbReference>
<dbReference type="GO" id="GO:0016152">
    <property type="term" value="F:mercury (II) reductase (NADP+) activity"/>
    <property type="evidence" value="ECO:0007669"/>
    <property type="project" value="UniProtKB-EC"/>
</dbReference>
<evidence type="ECO:0000259" key="4">
    <source>
        <dbReference type="Pfam" id="PF02852"/>
    </source>
</evidence>
<dbReference type="SUPFAM" id="SSF51905">
    <property type="entry name" value="FAD/NAD(P)-binding domain"/>
    <property type="match status" value="1"/>
</dbReference>
<dbReference type="EC" id="1.16.1.1" evidence="6"/>
<feature type="domain" description="Pyridine nucleotide-disulphide oxidoreductase dimerisation" evidence="4">
    <location>
        <begin position="346"/>
        <end position="445"/>
    </location>
</feature>
<keyword evidence="6" id="KW-0560">Oxidoreductase</keyword>
<protein>
    <submittedName>
        <fullName evidence="6">Mercuric reductase</fullName>
        <ecNumber evidence="6">1.16.1.1</ecNumber>
    </submittedName>
</protein>
<dbReference type="PRINTS" id="PR00368">
    <property type="entry name" value="FADPNR"/>
</dbReference>
<keyword evidence="7" id="KW-1185">Reference proteome</keyword>
<dbReference type="InterPro" id="IPR036188">
    <property type="entry name" value="FAD/NAD-bd_sf"/>
</dbReference>
<keyword evidence="3" id="KW-0274">FAD</keyword>
<comment type="cofactor">
    <cofactor evidence="1">
        <name>FAD</name>
        <dbReference type="ChEBI" id="CHEBI:57692"/>
    </cofactor>
</comment>
<keyword evidence="2" id="KW-0285">Flavoprotein</keyword>
<proteinExistence type="predicted"/>
<accession>A0A447I7X7</accession>
<organism evidence="6 7">
    <name type="scientific">Devosia equisanguinis</name>
    <dbReference type="NCBI Taxonomy" id="2490941"/>
    <lineage>
        <taxon>Bacteria</taxon>
        <taxon>Pseudomonadati</taxon>
        <taxon>Pseudomonadota</taxon>
        <taxon>Alphaproteobacteria</taxon>
        <taxon>Hyphomicrobiales</taxon>
        <taxon>Devosiaceae</taxon>
        <taxon>Devosia</taxon>
    </lineage>
</organism>
<evidence type="ECO:0000256" key="1">
    <source>
        <dbReference type="ARBA" id="ARBA00001974"/>
    </source>
</evidence>
<dbReference type="Proteomes" id="UP000268844">
    <property type="component" value="Unassembled WGS sequence"/>
</dbReference>
<feature type="domain" description="FAD/NAD(P)-binding" evidence="5">
    <location>
        <begin position="8"/>
        <end position="304"/>
    </location>
</feature>
<evidence type="ECO:0000259" key="5">
    <source>
        <dbReference type="Pfam" id="PF07992"/>
    </source>
</evidence>
<dbReference type="Gene3D" id="3.50.50.60">
    <property type="entry name" value="FAD/NAD(P)-binding domain"/>
    <property type="match status" value="2"/>
</dbReference>
<name>A0A447I7X7_9HYPH</name>
<dbReference type="InterPro" id="IPR023753">
    <property type="entry name" value="FAD/NAD-binding_dom"/>
</dbReference>
<dbReference type="PRINTS" id="PR00411">
    <property type="entry name" value="PNDRDTASEI"/>
</dbReference>
<dbReference type="InterPro" id="IPR016156">
    <property type="entry name" value="FAD/NAD-linked_Rdtase_dimer_sf"/>
</dbReference>
<dbReference type="OrthoDB" id="9761158at2"/>
<evidence type="ECO:0000313" key="7">
    <source>
        <dbReference type="Proteomes" id="UP000268844"/>
    </source>
</evidence>
<dbReference type="AlphaFoldDB" id="A0A447I7X7"/>
<evidence type="ECO:0000256" key="2">
    <source>
        <dbReference type="ARBA" id="ARBA00022630"/>
    </source>
</evidence>
<dbReference type="EMBL" id="UZWD01000010">
    <property type="protein sequence ID" value="VDS03609.1"/>
    <property type="molecule type" value="Genomic_DNA"/>
</dbReference>
<dbReference type="PANTHER" id="PTHR43014">
    <property type="entry name" value="MERCURIC REDUCTASE"/>
    <property type="match status" value="1"/>
</dbReference>
<dbReference type="RefSeq" id="WP_126149214.1">
    <property type="nucleotide sequence ID" value="NZ_JBHTMH010000003.1"/>
</dbReference>
<sequence length="477" mass="49662">MAETTKPDLVIVGAGALGMALALHARRLGARVVLADRGVAEPGDQPQAALRQAALAVSASIAQAQRRGAGFGFADEAPKIVPKAVQERAAQIAASRAAEDSPDHMRAQGVDLVRGPVEFVDQRTLAIGDVQMRPRHVLIAMGGAPVVPDLPGLSEIGFFTVDSLAANTRKLTHLVVIGGGAEALEQAQIQRRLGAAVTVVPQGPVLPGYDAEAASLLLRALSEEGIRIMTGANVRSIVPRAMGTGVITEHADGTQEALDVSHVLVAMGRRADLETLRIDRLKLRPASGQNGNFVTGALGRTSNRLLRLTGPALGLEQWHHMLAHGRSVVEALVLGAPQRRLPAQPLLVQTAPGLAQIGLLPGNGEKARAGTGVLRANMVENDKARALGVEMGVAKIVVDARGRVLGGSIVGPDAGELAAVLALAMERGLPAGALADLSVPHPSLFGVLAALGERQRAGEKPGWATPMLRVIRRLLPR</sequence>
<evidence type="ECO:0000313" key="6">
    <source>
        <dbReference type="EMBL" id="VDS03609.1"/>
    </source>
</evidence>
<dbReference type="Pfam" id="PF07992">
    <property type="entry name" value="Pyr_redox_2"/>
    <property type="match status" value="1"/>
</dbReference>
<dbReference type="Pfam" id="PF02852">
    <property type="entry name" value="Pyr_redox_dim"/>
    <property type="match status" value="1"/>
</dbReference>